<protein>
    <submittedName>
        <fullName evidence="2">Uncharacterized protein</fullName>
    </submittedName>
</protein>
<keyword evidence="1" id="KW-1133">Transmembrane helix</keyword>
<evidence type="ECO:0000256" key="1">
    <source>
        <dbReference type="SAM" id="Phobius"/>
    </source>
</evidence>
<evidence type="ECO:0000313" key="2">
    <source>
        <dbReference type="EMBL" id="OCK86025.1"/>
    </source>
</evidence>
<organism evidence="2 3">
    <name type="scientific">Lepidopterella palustris CBS 459.81</name>
    <dbReference type="NCBI Taxonomy" id="1314670"/>
    <lineage>
        <taxon>Eukaryota</taxon>
        <taxon>Fungi</taxon>
        <taxon>Dikarya</taxon>
        <taxon>Ascomycota</taxon>
        <taxon>Pezizomycotina</taxon>
        <taxon>Dothideomycetes</taxon>
        <taxon>Pleosporomycetidae</taxon>
        <taxon>Mytilinidiales</taxon>
        <taxon>Argynnaceae</taxon>
        <taxon>Lepidopterella</taxon>
    </lineage>
</organism>
<keyword evidence="3" id="KW-1185">Reference proteome</keyword>
<dbReference type="AlphaFoldDB" id="A0A8E2ELL2"/>
<feature type="transmembrane region" description="Helical" evidence="1">
    <location>
        <begin position="32"/>
        <end position="54"/>
    </location>
</feature>
<accession>A0A8E2ELL2</accession>
<keyword evidence="1" id="KW-0472">Membrane</keyword>
<evidence type="ECO:0000313" key="3">
    <source>
        <dbReference type="Proteomes" id="UP000250266"/>
    </source>
</evidence>
<gene>
    <name evidence="2" type="ORF">K432DRAFT_186946</name>
</gene>
<dbReference type="EMBL" id="KV744810">
    <property type="protein sequence ID" value="OCK86025.1"/>
    <property type="molecule type" value="Genomic_DNA"/>
</dbReference>
<sequence length="125" mass="14265">MATRLGGISFLQVVSSRWSPPRPRRRQDQITWLHFAHMFPSAYVASFPIAFTLLTNIRRTIHDLAASLQGEFEAAAFSRKRALQIQRATADFTTPTRRRTTCWSHTTVIVRWKPSANEVLTAPGR</sequence>
<name>A0A8E2ELL2_9PEZI</name>
<proteinExistence type="predicted"/>
<keyword evidence="1" id="KW-0812">Transmembrane</keyword>
<reference evidence="2 3" key="1">
    <citation type="journal article" date="2016" name="Nat. Commun.">
        <title>Ectomycorrhizal ecology is imprinted in the genome of the dominant symbiotic fungus Cenococcum geophilum.</title>
        <authorList>
            <consortium name="DOE Joint Genome Institute"/>
            <person name="Peter M."/>
            <person name="Kohler A."/>
            <person name="Ohm R.A."/>
            <person name="Kuo A."/>
            <person name="Krutzmann J."/>
            <person name="Morin E."/>
            <person name="Arend M."/>
            <person name="Barry K.W."/>
            <person name="Binder M."/>
            <person name="Choi C."/>
            <person name="Clum A."/>
            <person name="Copeland A."/>
            <person name="Grisel N."/>
            <person name="Haridas S."/>
            <person name="Kipfer T."/>
            <person name="LaButti K."/>
            <person name="Lindquist E."/>
            <person name="Lipzen A."/>
            <person name="Maire R."/>
            <person name="Meier B."/>
            <person name="Mihaltcheva S."/>
            <person name="Molinier V."/>
            <person name="Murat C."/>
            <person name="Poggeler S."/>
            <person name="Quandt C.A."/>
            <person name="Sperisen C."/>
            <person name="Tritt A."/>
            <person name="Tisserant E."/>
            <person name="Crous P.W."/>
            <person name="Henrissat B."/>
            <person name="Nehls U."/>
            <person name="Egli S."/>
            <person name="Spatafora J.W."/>
            <person name="Grigoriev I.V."/>
            <person name="Martin F.M."/>
        </authorList>
    </citation>
    <scope>NUCLEOTIDE SEQUENCE [LARGE SCALE GENOMIC DNA]</scope>
    <source>
        <strain evidence="2 3">CBS 459.81</strain>
    </source>
</reference>
<dbReference type="Proteomes" id="UP000250266">
    <property type="component" value="Unassembled WGS sequence"/>
</dbReference>